<accession>A0A0G3BJI3</accession>
<sequence length="129" mass="13367">MTLHIMSPLRARSTHKTAAWLLASALLLVQVLGLVHGVQHAKRGPALATVVAQEVGGAAAVGDDTALFGHRADDPACRLYDGLAGADLALPDAVAWARCTPDALPPPLPRAFTAAIGSRHFDARAPPRG</sequence>
<dbReference type="Proteomes" id="UP000035352">
    <property type="component" value="Chromosome"/>
</dbReference>
<dbReference type="KEGG" id="pbh:AAW51_1457"/>
<dbReference type="EMBL" id="CP011371">
    <property type="protein sequence ID" value="AKJ28148.1"/>
    <property type="molecule type" value="Genomic_DNA"/>
</dbReference>
<protein>
    <recommendedName>
        <fullName evidence="3">DUF2946 domain-containing protein</fullName>
    </recommendedName>
</protein>
<name>A0A0G3BJI3_9BURK</name>
<evidence type="ECO:0000313" key="1">
    <source>
        <dbReference type="EMBL" id="AKJ28148.1"/>
    </source>
</evidence>
<keyword evidence="2" id="KW-1185">Reference proteome</keyword>
<dbReference type="STRING" id="413882.AAW51_1457"/>
<gene>
    <name evidence="1" type="ORF">AAW51_1457</name>
</gene>
<proteinExistence type="predicted"/>
<evidence type="ECO:0008006" key="3">
    <source>
        <dbReference type="Google" id="ProtNLM"/>
    </source>
</evidence>
<organism evidence="1 2">
    <name type="scientific">Caldimonas brevitalea</name>
    <dbReference type="NCBI Taxonomy" id="413882"/>
    <lineage>
        <taxon>Bacteria</taxon>
        <taxon>Pseudomonadati</taxon>
        <taxon>Pseudomonadota</taxon>
        <taxon>Betaproteobacteria</taxon>
        <taxon>Burkholderiales</taxon>
        <taxon>Sphaerotilaceae</taxon>
        <taxon>Caldimonas</taxon>
    </lineage>
</organism>
<evidence type="ECO:0000313" key="2">
    <source>
        <dbReference type="Proteomes" id="UP000035352"/>
    </source>
</evidence>
<reference evidence="1 2" key="1">
    <citation type="submission" date="2015-05" db="EMBL/GenBank/DDBJ databases">
        <authorList>
            <person name="Tang B."/>
            <person name="Yu Y."/>
        </authorList>
    </citation>
    <scope>NUCLEOTIDE SEQUENCE [LARGE SCALE GENOMIC DNA]</scope>
    <source>
        <strain evidence="1 2">DSM 7029</strain>
    </source>
</reference>
<dbReference type="AlphaFoldDB" id="A0A0G3BJI3"/>